<sequence>MPRSHIAPGGYIEHSEPIPELIADDDSIAPGDIMHRCSDLAIEASQKFGKNIMIAPLIKNMIEEAGFVNVVEKQYKWPIGEWPFDRKLKDIGRWNMQHWLEGLDAWTLRLLTQHCGVSRNHGRIRSRG</sequence>
<reference evidence="1" key="1">
    <citation type="submission" date="2021-03" db="EMBL/GenBank/DDBJ databases">
        <authorList>
            <person name="Tagirdzhanova G."/>
        </authorList>
    </citation>
    <scope>NUCLEOTIDE SEQUENCE</scope>
</reference>
<dbReference type="InterPro" id="IPR029063">
    <property type="entry name" value="SAM-dependent_MTases_sf"/>
</dbReference>
<accession>A0A8H3PJE3</accession>
<name>A0A8H3PJE3_9LECA</name>
<dbReference type="SUPFAM" id="SSF53335">
    <property type="entry name" value="S-adenosyl-L-methionine-dependent methyltransferases"/>
    <property type="match status" value="1"/>
</dbReference>
<proteinExistence type="predicted"/>
<dbReference type="AlphaFoldDB" id="A0A8H3PJE3"/>
<dbReference type="Proteomes" id="UP000664203">
    <property type="component" value="Unassembled WGS sequence"/>
</dbReference>
<dbReference type="OrthoDB" id="2013972at2759"/>
<keyword evidence="2" id="KW-1185">Reference proteome</keyword>
<dbReference type="EMBL" id="CAJPDR010000819">
    <property type="protein sequence ID" value="CAF9942826.1"/>
    <property type="molecule type" value="Genomic_DNA"/>
</dbReference>
<comment type="caution">
    <text evidence="1">The sequence shown here is derived from an EMBL/GenBank/DDBJ whole genome shotgun (WGS) entry which is preliminary data.</text>
</comment>
<evidence type="ECO:0000313" key="1">
    <source>
        <dbReference type="EMBL" id="CAF9942826.1"/>
    </source>
</evidence>
<protein>
    <submittedName>
        <fullName evidence="1">Uncharacterized protein</fullName>
    </submittedName>
</protein>
<gene>
    <name evidence="1" type="ORF">ALECFALPRED_010098</name>
</gene>
<organism evidence="1 2">
    <name type="scientific">Alectoria fallacina</name>
    <dbReference type="NCBI Taxonomy" id="1903189"/>
    <lineage>
        <taxon>Eukaryota</taxon>
        <taxon>Fungi</taxon>
        <taxon>Dikarya</taxon>
        <taxon>Ascomycota</taxon>
        <taxon>Pezizomycotina</taxon>
        <taxon>Lecanoromycetes</taxon>
        <taxon>OSLEUM clade</taxon>
        <taxon>Lecanoromycetidae</taxon>
        <taxon>Lecanorales</taxon>
        <taxon>Lecanorineae</taxon>
        <taxon>Parmeliaceae</taxon>
        <taxon>Alectoria</taxon>
    </lineage>
</organism>
<evidence type="ECO:0000313" key="2">
    <source>
        <dbReference type="Proteomes" id="UP000664203"/>
    </source>
</evidence>